<dbReference type="PANTHER" id="PTHR43840">
    <property type="entry name" value="MITOCHONDRIAL METAL TRANSPORTER 1-RELATED"/>
    <property type="match status" value="1"/>
</dbReference>
<sequence length="231" mass="25212">MGLWVAKKDKDANHPYGHLRAENIASLVAAFVIAAIGLQILVNTISSIVNQDFVTPDQLAIWVGMGSGLFMILIYFINRTIAVKANSQGLRSIAKDNLSDAIVSFGTVIGITGAQFGMAWLDPVTGLVVGLIILWAAWGIFKETALILTDGIDPKKIIEYKETLAEVQEIMQVHDVKARVSGNQVIIDVSVTLQSGLNGKENIHAIEKVKELMKQRHNSLMTLVETKPPVR</sequence>
<keyword evidence="6 7" id="KW-0472">Membrane</keyword>
<feature type="transmembrane region" description="Helical" evidence="7">
    <location>
        <begin position="59"/>
        <end position="77"/>
    </location>
</feature>
<dbReference type="Gene3D" id="3.30.70.1350">
    <property type="entry name" value="Cation efflux protein, cytoplasmic domain"/>
    <property type="match status" value="1"/>
</dbReference>
<evidence type="ECO:0000259" key="9">
    <source>
        <dbReference type="Pfam" id="PF16916"/>
    </source>
</evidence>
<protein>
    <submittedName>
        <fullName evidence="10">Cation diffusion facilitator family transporter</fullName>
    </submittedName>
</protein>
<dbReference type="PANTHER" id="PTHR43840:SF50">
    <property type="entry name" value="MANGANESE EFFLUX SYSTEM PROTEIN MNES"/>
    <property type="match status" value="1"/>
</dbReference>
<evidence type="ECO:0000256" key="2">
    <source>
        <dbReference type="ARBA" id="ARBA00008114"/>
    </source>
</evidence>
<keyword evidence="5 7" id="KW-1133">Transmembrane helix</keyword>
<dbReference type="SUPFAM" id="SSF161111">
    <property type="entry name" value="Cation efflux protein transmembrane domain-like"/>
    <property type="match status" value="1"/>
</dbReference>
<comment type="subcellular location">
    <subcellularLocation>
        <location evidence="1">Membrane</location>
        <topology evidence="1">Multi-pass membrane protein</topology>
    </subcellularLocation>
</comment>
<dbReference type="InterPro" id="IPR050291">
    <property type="entry name" value="CDF_Transporter"/>
</dbReference>
<proteinExistence type="inferred from homology"/>
<feature type="domain" description="Cation efflux protein transmembrane" evidence="8">
    <location>
        <begin position="1"/>
        <end position="148"/>
    </location>
</feature>
<comment type="similarity">
    <text evidence="2">Belongs to the cation diffusion facilitator (CDF) transporter (TC 2.A.4) family.</text>
</comment>
<dbReference type="RefSeq" id="WP_377280326.1">
    <property type="nucleotide sequence ID" value="NZ_JBHRUJ010000010.1"/>
</dbReference>
<feature type="domain" description="Cation efflux protein cytoplasmic" evidence="9">
    <location>
        <begin position="153"/>
        <end position="224"/>
    </location>
</feature>
<feature type="transmembrane region" description="Helical" evidence="7">
    <location>
        <begin position="124"/>
        <end position="141"/>
    </location>
</feature>
<dbReference type="Gene3D" id="1.20.1510.10">
    <property type="entry name" value="Cation efflux protein transmembrane domain"/>
    <property type="match status" value="1"/>
</dbReference>
<evidence type="ECO:0000256" key="3">
    <source>
        <dbReference type="ARBA" id="ARBA00022448"/>
    </source>
</evidence>
<dbReference type="InterPro" id="IPR027470">
    <property type="entry name" value="Cation_efflux_CTD"/>
</dbReference>
<evidence type="ECO:0000256" key="6">
    <source>
        <dbReference type="ARBA" id="ARBA00023136"/>
    </source>
</evidence>
<dbReference type="InterPro" id="IPR002524">
    <property type="entry name" value="Cation_efflux"/>
</dbReference>
<evidence type="ECO:0000259" key="8">
    <source>
        <dbReference type="Pfam" id="PF01545"/>
    </source>
</evidence>
<evidence type="ECO:0000256" key="7">
    <source>
        <dbReference type="SAM" id="Phobius"/>
    </source>
</evidence>
<evidence type="ECO:0000256" key="4">
    <source>
        <dbReference type="ARBA" id="ARBA00022692"/>
    </source>
</evidence>
<dbReference type="InterPro" id="IPR058533">
    <property type="entry name" value="Cation_efflux_TM"/>
</dbReference>
<dbReference type="InterPro" id="IPR036837">
    <property type="entry name" value="Cation_efflux_CTD_sf"/>
</dbReference>
<feature type="transmembrane region" description="Helical" evidence="7">
    <location>
        <begin position="24"/>
        <end position="47"/>
    </location>
</feature>
<comment type="caution">
    <text evidence="10">The sequence shown here is derived from an EMBL/GenBank/DDBJ whole genome shotgun (WGS) entry which is preliminary data.</text>
</comment>
<dbReference type="InterPro" id="IPR027469">
    <property type="entry name" value="Cation_efflux_TMD_sf"/>
</dbReference>
<organism evidence="10 11">
    <name type="scientific">Planomicrobium okeanokoites</name>
    <name type="common">Planococcus okeanokoites</name>
    <name type="synonym">Flavobacterium okeanokoites</name>
    <dbReference type="NCBI Taxonomy" id="244"/>
    <lineage>
        <taxon>Bacteria</taxon>
        <taxon>Bacillati</taxon>
        <taxon>Bacillota</taxon>
        <taxon>Bacilli</taxon>
        <taxon>Bacillales</taxon>
        <taxon>Caryophanaceae</taxon>
        <taxon>Planomicrobium</taxon>
    </lineage>
</organism>
<dbReference type="EMBL" id="JBHRUJ010000010">
    <property type="protein sequence ID" value="MFC3210727.1"/>
    <property type="molecule type" value="Genomic_DNA"/>
</dbReference>
<dbReference type="Pfam" id="PF16916">
    <property type="entry name" value="ZT_dimer"/>
    <property type="match status" value="1"/>
</dbReference>
<reference evidence="11" key="1">
    <citation type="journal article" date="2019" name="Int. J. Syst. Evol. Microbiol.">
        <title>The Global Catalogue of Microorganisms (GCM) 10K type strain sequencing project: providing services to taxonomists for standard genome sequencing and annotation.</title>
        <authorList>
            <consortium name="The Broad Institute Genomics Platform"/>
            <consortium name="The Broad Institute Genome Sequencing Center for Infectious Disease"/>
            <person name="Wu L."/>
            <person name="Ma J."/>
        </authorList>
    </citation>
    <scope>NUCLEOTIDE SEQUENCE [LARGE SCALE GENOMIC DNA]</scope>
    <source>
        <strain evidence="11">CCM 320</strain>
    </source>
</reference>
<evidence type="ECO:0000313" key="11">
    <source>
        <dbReference type="Proteomes" id="UP001595625"/>
    </source>
</evidence>
<accession>A0ABV7KMR8</accession>
<keyword evidence="3" id="KW-0813">Transport</keyword>
<gene>
    <name evidence="10" type="ORF">ACFOEJ_06580</name>
</gene>
<dbReference type="NCBIfam" id="TIGR01297">
    <property type="entry name" value="CDF"/>
    <property type="match status" value="1"/>
</dbReference>
<evidence type="ECO:0000256" key="1">
    <source>
        <dbReference type="ARBA" id="ARBA00004141"/>
    </source>
</evidence>
<name>A0ABV7KMR8_PLAOK</name>
<feature type="transmembrane region" description="Helical" evidence="7">
    <location>
        <begin position="98"/>
        <end position="118"/>
    </location>
</feature>
<evidence type="ECO:0000313" key="10">
    <source>
        <dbReference type="EMBL" id="MFC3210727.1"/>
    </source>
</evidence>
<dbReference type="Pfam" id="PF01545">
    <property type="entry name" value="Cation_efflux"/>
    <property type="match status" value="1"/>
</dbReference>
<dbReference type="SUPFAM" id="SSF160240">
    <property type="entry name" value="Cation efflux protein cytoplasmic domain-like"/>
    <property type="match status" value="1"/>
</dbReference>
<keyword evidence="4 7" id="KW-0812">Transmembrane</keyword>
<evidence type="ECO:0000256" key="5">
    <source>
        <dbReference type="ARBA" id="ARBA00022989"/>
    </source>
</evidence>
<dbReference type="Proteomes" id="UP001595625">
    <property type="component" value="Unassembled WGS sequence"/>
</dbReference>
<keyword evidence="11" id="KW-1185">Reference proteome</keyword>